<name>A0A8H7VFM3_9FUNG</name>
<dbReference type="AlphaFoldDB" id="A0A8H7VFM3"/>
<keyword evidence="4 6" id="KW-1133">Transmembrane helix</keyword>
<feature type="region of interest" description="Disordered" evidence="7">
    <location>
        <begin position="394"/>
        <end position="490"/>
    </location>
</feature>
<keyword evidence="2 6" id="KW-0812">Transmembrane</keyword>
<accession>A0A8H7VFM3</accession>
<dbReference type="GO" id="GO:0005789">
    <property type="term" value="C:endoplasmic reticulum membrane"/>
    <property type="evidence" value="ECO:0007669"/>
    <property type="project" value="UniProtKB-SubCell"/>
</dbReference>
<proteinExistence type="predicted"/>
<evidence type="ECO:0000313" key="10">
    <source>
        <dbReference type="Proteomes" id="UP000646827"/>
    </source>
</evidence>
<feature type="compositionally biased region" description="Low complexity" evidence="7">
    <location>
        <begin position="21"/>
        <end position="45"/>
    </location>
</feature>
<feature type="compositionally biased region" description="Low complexity" evidence="7">
    <location>
        <begin position="473"/>
        <end position="490"/>
    </location>
</feature>
<feature type="domain" description="Reticulon" evidence="8">
    <location>
        <begin position="82"/>
        <end position="258"/>
    </location>
</feature>
<feature type="region of interest" description="Disordered" evidence="7">
    <location>
        <begin position="1"/>
        <end position="45"/>
    </location>
</feature>
<evidence type="ECO:0000256" key="4">
    <source>
        <dbReference type="ARBA" id="ARBA00022989"/>
    </source>
</evidence>
<dbReference type="EMBL" id="JAEPRB010000329">
    <property type="protein sequence ID" value="KAG2217087.1"/>
    <property type="molecule type" value="Genomic_DNA"/>
</dbReference>
<keyword evidence="3 6" id="KW-0256">Endoplasmic reticulum</keyword>
<keyword evidence="10" id="KW-1185">Reference proteome</keyword>
<dbReference type="PROSITE" id="PS50845">
    <property type="entry name" value="RETICULON"/>
    <property type="match status" value="1"/>
</dbReference>
<keyword evidence="5 6" id="KW-0472">Membrane</keyword>
<evidence type="ECO:0000256" key="7">
    <source>
        <dbReference type="SAM" id="MobiDB-lite"/>
    </source>
</evidence>
<feature type="compositionally biased region" description="Polar residues" evidence="7">
    <location>
        <begin position="431"/>
        <end position="448"/>
    </location>
</feature>
<organism evidence="9 10">
    <name type="scientific">Circinella minor</name>
    <dbReference type="NCBI Taxonomy" id="1195481"/>
    <lineage>
        <taxon>Eukaryota</taxon>
        <taxon>Fungi</taxon>
        <taxon>Fungi incertae sedis</taxon>
        <taxon>Mucoromycota</taxon>
        <taxon>Mucoromycotina</taxon>
        <taxon>Mucoromycetes</taxon>
        <taxon>Mucorales</taxon>
        <taxon>Lichtheimiaceae</taxon>
        <taxon>Circinella</taxon>
    </lineage>
</organism>
<dbReference type="Pfam" id="PF02453">
    <property type="entry name" value="Reticulon"/>
    <property type="match status" value="1"/>
</dbReference>
<evidence type="ECO:0000256" key="5">
    <source>
        <dbReference type="ARBA" id="ARBA00023136"/>
    </source>
</evidence>
<comment type="caution">
    <text evidence="9">The sequence shown here is derived from an EMBL/GenBank/DDBJ whole genome shotgun (WGS) entry which is preliminary data.</text>
</comment>
<evidence type="ECO:0000256" key="3">
    <source>
        <dbReference type="ARBA" id="ARBA00022824"/>
    </source>
</evidence>
<dbReference type="OrthoDB" id="567788at2759"/>
<feature type="compositionally biased region" description="Low complexity" evidence="7">
    <location>
        <begin position="453"/>
        <end position="463"/>
    </location>
</feature>
<dbReference type="InterPro" id="IPR003388">
    <property type="entry name" value="Reticulon"/>
</dbReference>
<comment type="subcellular location">
    <subcellularLocation>
        <location evidence="1 6">Endoplasmic reticulum membrane</location>
        <topology evidence="1 6">Multi-pass membrane protein</topology>
    </subcellularLocation>
</comment>
<evidence type="ECO:0000256" key="6">
    <source>
        <dbReference type="RuleBase" id="RU363132"/>
    </source>
</evidence>
<evidence type="ECO:0000256" key="2">
    <source>
        <dbReference type="ARBA" id="ARBA00022692"/>
    </source>
</evidence>
<sequence>MTDIAKQVATDTVNNTLADKPTAPTAAPNTETTQKNTSSTTTTTTMKEPQVVPQVLPPLPHVTATNLHKFDDDPTLYIKGWILSLLYWEKPIRSGGFFVTMMSVLILTQYYSLLQISAAAFTILTGLNWVYVNTHKQGQRVFGGKPVDTLTNPHQSRLTSKDSYIPKQKVLRTGELTVDVVEAVVQELTKLILIQDSFRSAWAVGISYLIWTLATYISTKYMVGLFIIGSFSLPKLYQQNQQVIDKQVAHYTKHGQELFKHYSAQASVKAKEVYVANHGGRYLYVDQNNEVLTDTNLDLSTPPEDLASKGDTFNIDDKNRLLMNDKPVTLTTKTTPKGRLTKFGLILEQANSEEYVIRTADRKKNHRYVYAGLEKLKVQDEPNAMSMFSVVKEDEQQNNNIQEQDQQSSTYHDDKINNMNNMNNENSSSMRQDNNDSNNTTTAQSVTPPTFYPPSSSITIPMNTPTPPPPLNNPSHTSSTSPQSNHFFQF</sequence>
<feature type="transmembrane region" description="Helical" evidence="6">
    <location>
        <begin position="208"/>
        <end position="233"/>
    </location>
</feature>
<evidence type="ECO:0000259" key="8">
    <source>
        <dbReference type="PROSITE" id="PS50845"/>
    </source>
</evidence>
<protein>
    <recommendedName>
        <fullName evidence="6">Reticulon-like protein</fullName>
    </recommendedName>
</protein>
<gene>
    <name evidence="9" type="ORF">INT45_004076</name>
</gene>
<evidence type="ECO:0000313" key="9">
    <source>
        <dbReference type="EMBL" id="KAG2217087.1"/>
    </source>
</evidence>
<feature type="compositionally biased region" description="Low complexity" evidence="7">
    <location>
        <begin position="417"/>
        <end position="430"/>
    </location>
</feature>
<feature type="compositionally biased region" description="Low complexity" evidence="7">
    <location>
        <begin position="397"/>
        <end position="407"/>
    </location>
</feature>
<dbReference type="Proteomes" id="UP000646827">
    <property type="component" value="Unassembled WGS sequence"/>
</dbReference>
<feature type="transmembrane region" description="Helical" evidence="6">
    <location>
        <begin position="110"/>
        <end position="132"/>
    </location>
</feature>
<reference evidence="9 10" key="1">
    <citation type="submission" date="2020-12" db="EMBL/GenBank/DDBJ databases">
        <title>Metabolic potential, ecology and presence of endohyphal bacteria is reflected in genomic diversity of Mucoromycotina.</title>
        <authorList>
            <person name="Muszewska A."/>
            <person name="Okrasinska A."/>
            <person name="Steczkiewicz K."/>
            <person name="Drgas O."/>
            <person name="Orlowska M."/>
            <person name="Perlinska-Lenart U."/>
            <person name="Aleksandrzak-Piekarczyk T."/>
            <person name="Szatraj K."/>
            <person name="Zielenkiewicz U."/>
            <person name="Pilsyk S."/>
            <person name="Malc E."/>
            <person name="Mieczkowski P."/>
            <person name="Kruszewska J.S."/>
            <person name="Biernat P."/>
            <person name="Pawlowska J."/>
        </authorList>
    </citation>
    <scope>NUCLEOTIDE SEQUENCE [LARGE SCALE GENOMIC DNA]</scope>
    <source>
        <strain evidence="9 10">CBS 142.35</strain>
    </source>
</reference>
<evidence type="ECO:0000256" key="1">
    <source>
        <dbReference type="ARBA" id="ARBA00004477"/>
    </source>
</evidence>